<dbReference type="STRING" id="1685378.AVO44_10420"/>
<dbReference type="SUPFAM" id="SSF52540">
    <property type="entry name" value="P-loop containing nucleoside triphosphate hydrolases"/>
    <property type="match status" value="1"/>
</dbReference>
<dbReference type="Proteomes" id="UP000053690">
    <property type="component" value="Unassembled WGS sequence"/>
</dbReference>
<gene>
    <name evidence="9" type="ORF">AVO44_10420</name>
</gene>
<evidence type="ECO:0000256" key="6">
    <source>
        <dbReference type="SAM" id="Coils"/>
    </source>
</evidence>
<reference evidence="10" key="1">
    <citation type="submission" date="2015-12" db="EMBL/GenBank/DDBJ databases">
        <authorList>
            <person name="Zhang G."/>
            <person name="Stingl U."/>
        </authorList>
    </citation>
    <scope>NUCLEOTIDE SEQUENCE [LARGE SCALE GENOMIC DNA]</scope>
    <source>
        <strain evidence="10">ZGT108</strain>
    </source>
</reference>
<evidence type="ECO:0000256" key="7">
    <source>
        <dbReference type="SAM" id="Phobius"/>
    </source>
</evidence>
<feature type="transmembrane region" description="Helical" evidence="7">
    <location>
        <begin position="408"/>
        <end position="426"/>
    </location>
</feature>
<feature type="domain" description="Polysaccharide chain length determinant N-terminal" evidence="8">
    <location>
        <begin position="8"/>
        <end position="89"/>
    </location>
</feature>
<dbReference type="GO" id="GO:0004713">
    <property type="term" value="F:protein tyrosine kinase activity"/>
    <property type="evidence" value="ECO:0007669"/>
    <property type="project" value="TreeGrafter"/>
</dbReference>
<dbReference type="EMBL" id="LQBP01000005">
    <property type="protein sequence ID" value="KUJ78802.1"/>
    <property type="molecule type" value="Genomic_DNA"/>
</dbReference>
<proteinExistence type="predicted"/>
<protein>
    <recommendedName>
        <fullName evidence="8">Polysaccharide chain length determinant N-terminal domain-containing protein</fullName>
    </recommendedName>
</protein>
<evidence type="ECO:0000256" key="5">
    <source>
        <dbReference type="ARBA" id="ARBA00023136"/>
    </source>
</evidence>
<dbReference type="GO" id="GO:0005886">
    <property type="term" value="C:plasma membrane"/>
    <property type="evidence" value="ECO:0007669"/>
    <property type="project" value="UniProtKB-SubCell"/>
</dbReference>
<comment type="caution">
    <text evidence="9">The sequence shown here is derived from an EMBL/GenBank/DDBJ whole genome shotgun (WGS) entry which is preliminary data.</text>
</comment>
<comment type="subcellular location">
    <subcellularLocation>
        <location evidence="1">Cell membrane</location>
        <topology evidence="1">Multi-pass membrane protein</topology>
    </subcellularLocation>
</comment>
<keyword evidence="5 7" id="KW-0472">Membrane</keyword>
<keyword evidence="10" id="KW-1185">Reference proteome</keyword>
<accession>A0A0X3TSV0</accession>
<dbReference type="InterPro" id="IPR027417">
    <property type="entry name" value="P-loop_NTPase"/>
</dbReference>
<dbReference type="InterPro" id="IPR050445">
    <property type="entry name" value="Bact_polysacc_biosynth/exp"/>
</dbReference>
<evidence type="ECO:0000256" key="1">
    <source>
        <dbReference type="ARBA" id="ARBA00004651"/>
    </source>
</evidence>
<evidence type="ECO:0000256" key="4">
    <source>
        <dbReference type="ARBA" id="ARBA00022989"/>
    </source>
</evidence>
<sequence length="714" mass="78782">MLSNAVWAIRRSILWILALAFCGGVLAYLLTYTADTRFTSSAKVMIETRVQTETEFTPQVSGLPLSLTSLESELQLLRSTDLIESVVERLNLQNDPEFAGEEGGITLNPIALARGLKNALVDTLAGGDEATADGDTRSEEEIRREAAVENLLRSRRIEQVGDLSAVYEIRVTTKSKHKAAEIANSLASEYLTVLTKMKREALGQSQSWLTIRIGQLREDLNKLSSDLETHSIETPYSPDEYATIKAQRIKAERRSSLANASLQELEEQTNTITELRDQGNLREAVDYAAQVGLLSRSTSGDITDDAAITALDAIQQSAERKMDQLNAQLVGLQQSIETFREQQARQVQHDSVTKRIENEILVTETIYRDFVSQLGRRAEQADYLDAGAHIIERARPAIDPSEPKRSQTAILVMFAIVFFGLIGTVVRELFQKRLRTTHEYESTTGVKLSAIVPEAKEDPPFETFFIHDGKLDAEMHHFGRKLLASSDVGLRVSNTQSEPEAQASMIFSNRPEGKNKLSASDTQCVIFSGASALPDEGKTSSLLLLGAVCAKANYRTLIIDCDTLTSAYRDYSRLTPDALQHAGADPEFLLNYVVGSPQAGLDILPLICGEGEEAQTVAADFLCSPAFLDLLYSLSHMYDVILLDTPPLLSAVESAYLSQISNRVLLFTRWNSTRVNSMLQAIRELENVGVRPSALVATRVDLKKAKLYGDPNFG</sequence>
<keyword evidence="6" id="KW-0175">Coiled coil</keyword>
<keyword evidence="3 7" id="KW-0812">Transmembrane</keyword>
<evidence type="ECO:0000259" key="8">
    <source>
        <dbReference type="Pfam" id="PF02706"/>
    </source>
</evidence>
<dbReference type="PANTHER" id="PTHR32309:SF13">
    <property type="entry name" value="FERRIC ENTEROBACTIN TRANSPORT PROTEIN FEPE"/>
    <property type="match status" value="1"/>
</dbReference>
<name>A0A0X3TSV0_9RHOB</name>
<evidence type="ECO:0000256" key="3">
    <source>
        <dbReference type="ARBA" id="ARBA00022692"/>
    </source>
</evidence>
<dbReference type="Gene3D" id="3.40.50.300">
    <property type="entry name" value="P-loop containing nucleotide triphosphate hydrolases"/>
    <property type="match status" value="1"/>
</dbReference>
<dbReference type="PANTHER" id="PTHR32309">
    <property type="entry name" value="TYROSINE-PROTEIN KINASE"/>
    <property type="match status" value="1"/>
</dbReference>
<organism evidence="9 10">
    <name type="scientific">Ruegeria profundi</name>
    <dbReference type="NCBI Taxonomy" id="1685378"/>
    <lineage>
        <taxon>Bacteria</taxon>
        <taxon>Pseudomonadati</taxon>
        <taxon>Pseudomonadota</taxon>
        <taxon>Alphaproteobacteria</taxon>
        <taxon>Rhodobacterales</taxon>
        <taxon>Roseobacteraceae</taxon>
        <taxon>Ruegeria</taxon>
    </lineage>
</organism>
<evidence type="ECO:0000256" key="2">
    <source>
        <dbReference type="ARBA" id="ARBA00022475"/>
    </source>
</evidence>
<evidence type="ECO:0000313" key="10">
    <source>
        <dbReference type="Proteomes" id="UP000053690"/>
    </source>
</evidence>
<feature type="coiled-coil region" evidence="6">
    <location>
        <begin position="213"/>
        <end position="278"/>
    </location>
</feature>
<evidence type="ECO:0000313" key="9">
    <source>
        <dbReference type="EMBL" id="KUJ78802.1"/>
    </source>
</evidence>
<dbReference type="Pfam" id="PF02706">
    <property type="entry name" value="Wzz"/>
    <property type="match status" value="1"/>
</dbReference>
<dbReference type="AlphaFoldDB" id="A0A0X3TSV0"/>
<keyword evidence="4 7" id="KW-1133">Transmembrane helix</keyword>
<keyword evidence="2" id="KW-1003">Cell membrane</keyword>
<dbReference type="InterPro" id="IPR003856">
    <property type="entry name" value="LPS_length_determ_N"/>
</dbReference>
<feature type="coiled-coil region" evidence="6">
    <location>
        <begin position="308"/>
        <end position="342"/>
    </location>
</feature>